<dbReference type="AlphaFoldDB" id="A0A5B0DYT9"/>
<keyword evidence="2" id="KW-0813">Transport</keyword>
<evidence type="ECO:0000256" key="4">
    <source>
        <dbReference type="ARBA" id="ARBA00022840"/>
    </source>
</evidence>
<dbReference type="Proteomes" id="UP000324738">
    <property type="component" value="Unassembled WGS sequence"/>
</dbReference>
<dbReference type="GO" id="GO:0043190">
    <property type="term" value="C:ATP-binding cassette (ABC) transporter complex"/>
    <property type="evidence" value="ECO:0007669"/>
    <property type="project" value="TreeGrafter"/>
</dbReference>
<evidence type="ECO:0000256" key="3">
    <source>
        <dbReference type="ARBA" id="ARBA00022741"/>
    </source>
</evidence>
<evidence type="ECO:0000256" key="1">
    <source>
        <dbReference type="ARBA" id="ARBA00005417"/>
    </source>
</evidence>
<keyword evidence="3" id="KW-0547">Nucleotide-binding</keyword>
<name>A0A5B0DYT9_9HYPH</name>
<dbReference type="InterPro" id="IPR015856">
    <property type="entry name" value="ABC_transpr_CbiO/EcfA_su"/>
</dbReference>
<sequence>MIELDDVSLDRSGRRVLTDLTCRIEERRVGIIGANGSGKSSFARLLNGLLLPTQGAVRVNSFDTRQEGKTVRRQVGFLFQNPDNQIVYPTVAEDLAFGLKNRGMSKSECAARVTKALAERGLAGFEERLIHELSGGERQLVALAGILVLEPALLVLDEPTTLLDLPNTRRLMQALDEVSAKVVMLTHDLPLLDSFDRVVCFADGRIVADGEPAEVVNFYRQLSA</sequence>
<dbReference type="SUPFAM" id="SSF52540">
    <property type="entry name" value="P-loop containing nucleoside triphosphate hydrolases"/>
    <property type="match status" value="1"/>
</dbReference>
<organism evidence="6 7">
    <name type="scientific">Aureimonas fodinaquatilis</name>
    <dbReference type="NCBI Taxonomy" id="2565783"/>
    <lineage>
        <taxon>Bacteria</taxon>
        <taxon>Pseudomonadati</taxon>
        <taxon>Pseudomonadota</taxon>
        <taxon>Alphaproteobacteria</taxon>
        <taxon>Hyphomicrobiales</taxon>
        <taxon>Aurantimonadaceae</taxon>
        <taxon>Aureimonas</taxon>
    </lineage>
</organism>
<feature type="domain" description="ABC transporter" evidence="5">
    <location>
        <begin position="2"/>
        <end position="224"/>
    </location>
</feature>
<proteinExistence type="inferred from homology"/>
<evidence type="ECO:0000313" key="6">
    <source>
        <dbReference type="EMBL" id="KAA0971015.1"/>
    </source>
</evidence>
<dbReference type="Gene3D" id="3.40.50.300">
    <property type="entry name" value="P-loop containing nucleotide triphosphate hydrolases"/>
    <property type="match status" value="1"/>
</dbReference>
<keyword evidence="4 6" id="KW-0067">ATP-binding</keyword>
<evidence type="ECO:0000313" key="7">
    <source>
        <dbReference type="Proteomes" id="UP000324738"/>
    </source>
</evidence>
<dbReference type="PANTHER" id="PTHR43553">
    <property type="entry name" value="HEAVY METAL TRANSPORTER"/>
    <property type="match status" value="1"/>
</dbReference>
<dbReference type="InterPro" id="IPR003593">
    <property type="entry name" value="AAA+_ATPase"/>
</dbReference>
<evidence type="ECO:0000259" key="5">
    <source>
        <dbReference type="PROSITE" id="PS50893"/>
    </source>
</evidence>
<dbReference type="CDD" id="cd03225">
    <property type="entry name" value="ABC_cobalt_CbiO_domain1"/>
    <property type="match status" value="1"/>
</dbReference>
<dbReference type="GO" id="GO:0005524">
    <property type="term" value="F:ATP binding"/>
    <property type="evidence" value="ECO:0007669"/>
    <property type="project" value="UniProtKB-KW"/>
</dbReference>
<dbReference type="GO" id="GO:0042626">
    <property type="term" value="F:ATPase-coupled transmembrane transporter activity"/>
    <property type="evidence" value="ECO:0007669"/>
    <property type="project" value="TreeGrafter"/>
</dbReference>
<dbReference type="Pfam" id="PF00005">
    <property type="entry name" value="ABC_tran"/>
    <property type="match status" value="1"/>
</dbReference>
<dbReference type="PROSITE" id="PS50893">
    <property type="entry name" value="ABC_TRANSPORTER_2"/>
    <property type="match status" value="1"/>
</dbReference>
<dbReference type="OrthoDB" id="9782163at2"/>
<dbReference type="PANTHER" id="PTHR43553:SF24">
    <property type="entry name" value="ENERGY-COUPLING FACTOR TRANSPORTER ATP-BINDING PROTEIN ECFA1"/>
    <property type="match status" value="1"/>
</dbReference>
<comment type="caution">
    <text evidence="6">The sequence shown here is derived from an EMBL/GenBank/DDBJ whole genome shotgun (WGS) entry which is preliminary data.</text>
</comment>
<accession>A0A5B0DYT9</accession>
<dbReference type="InterPro" id="IPR027417">
    <property type="entry name" value="P-loop_NTPase"/>
</dbReference>
<keyword evidence="7" id="KW-1185">Reference proteome</keyword>
<dbReference type="InterPro" id="IPR017871">
    <property type="entry name" value="ABC_transporter-like_CS"/>
</dbReference>
<protein>
    <submittedName>
        <fullName evidence="6">ABC transporter ATP-binding protein</fullName>
    </submittedName>
</protein>
<dbReference type="SMART" id="SM00382">
    <property type="entry name" value="AAA"/>
    <property type="match status" value="1"/>
</dbReference>
<reference evidence="6 7" key="1">
    <citation type="submission" date="2019-08" db="EMBL/GenBank/DDBJ databases">
        <title>Aureimonas fodiniaquatilis sp. nov., isolated from a coal mine wastewater.</title>
        <authorList>
            <person name="Kim W."/>
        </authorList>
    </citation>
    <scope>NUCLEOTIDE SEQUENCE [LARGE SCALE GENOMIC DNA]</scope>
    <source>
        <strain evidence="6 7">CAU 1482</strain>
    </source>
</reference>
<dbReference type="RefSeq" id="WP_149300324.1">
    <property type="nucleotide sequence ID" value="NZ_VTWH01000002.1"/>
</dbReference>
<dbReference type="GO" id="GO:0016887">
    <property type="term" value="F:ATP hydrolysis activity"/>
    <property type="evidence" value="ECO:0007669"/>
    <property type="project" value="InterPro"/>
</dbReference>
<gene>
    <name evidence="6" type="ORF">FPY71_11200</name>
</gene>
<comment type="similarity">
    <text evidence="1">Belongs to the ABC transporter superfamily.</text>
</comment>
<evidence type="ECO:0000256" key="2">
    <source>
        <dbReference type="ARBA" id="ARBA00022448"/>
    </source>
</evidence>
<dbReference type="PROSITE" id="PS00211">
    <property type="entry name" value="ABC_TRANSPORTER_1"/>
    <property type="match status" value="1"/>
</dbReference>
<dbReference type="InterPro" id="IPR003439">
    <property type="entry name" value="ABC_transporter-like_ATP-bd"/>
</dbReference>
<dbReference type="EMBL" id="VTWH01000002">
    <property type="protein sequence ID" value="KAA0971015.1"/>
    <property type="molecule type" value="Genomic_DNA"/>
</dbReference>
<dbReference type="InterPro" id="IPR050095">
    <property type="entry name" value="ECF_ABC_transporter_ATP-bd"/>
</dbReference>